<feature type="transmembrane region" description="Helical" evidence="12">
    <location>
        <begin position="404"/>
        <end position="420"/>
    </location>
</feature>
<evidence type="ECO:0000256" key="5">
    <source>
        <dbReference type="ARBA" id="ARBA00022989"/>
    </source>
</evidence>
<dbReference type="Pfam" id="PF10613">
    <property type="entry name" value="Lig_chan-Glu_bd"/>
    <property type="match status" value="1"/>
</dbReference>
<evidence type="ECO:0000256" key="13">
    <source>
        <dbReference type="SAM" id="SignalP"/>
    </source>
</evidence>
<evidence type="ECO:0000313" key="15">
    <source>
        <dbReference type="EMBL" id="CAG7824796.1"/>
    </source>
</evidence>
<keyword evidence="9" id="KW-0325">Glycoprotein</keyword>
<feature type="domain" description="Ionotropic glutamate receptor L-glutamate and glycine-binding" evidence="14">
    <location>
        <begin position="252"/>
        <end position="346"/>
    </location>
</feature>
<evidence type="ECO:0000256" key="8">
    <source>
        <dbReference type="ARBA" id="ARBA00023170"/>
    </source>
</evidence>
<dbReference type="PANTHER" id="PTHR42643:SF24">
    <property type="entry name" value="IONOTROPIC RECEPTOR 60A"/>
    <property type="match status" value="1"/>
</dbReference>
<evidence type="ECO:0000256" key="3">
    <source>
        <dbReference type="ARBA" id="ARBA00022475"/>
    </source>
</evidence>
<keyword evidence="4 12" id="KW-0812">Transmembrane</keyword>
<dbReference type="InterPro" id="IPR052192">
    <property type="entry name" value="Insect_Ionotropic_Sensory_Rcpt"/>
</dbReference>
<dbReference type="InterPro" id="IPR019594">
    <property type="entry name" value="Glu/Gly-bd"/>
</dbReference>
<keyword evidence="10" id="KW-1071">Ligand-gated ion channel</keyword>
<keyword evidence="6" id="KW-0406">Ion transport</keyword>
<evidence type="ECO:0000256" key="10">
    <source>
        <dbReference type="ARBA" id="ARBA00023286"/>
    </source>
</evidence>
<dbReference type="EMBL" id="CAJVCH010534035">
    <property type="protein sequence ID" value="CAG7824796.1"/>
    <property type="molecule type" value="Genomic_DNA"/>
</dbReference>
<dbReference type="GO" id="GO:0005886">
    <property type="term" value="C:plasma membrane"/>
    <property type="evidence" value="ECO:0007669"/>
    <property type="project" value="UniProtKB-SubCell"/>
</dbReference>
<keyword evidence="7 12" id="KW-0472">Membrane</keyword>
<keyword evidence="11" id="KW-0407">Ion channel</keyword>
<proteinExistence type="predicted"/>
<gene>
    <name evidence="15" type="ORF">AFUS01_LOCUS34937</name>
</gene>
<feature type="transmembrane region" description="Helical" evidence="12">
    <location>
        <begin position="635"/>
        <end position="658"/>
    </location>
</feature>
<comment type="subcellular location">
    <subcellularLocation>
        <location evidence="1">Cell membrane</location>
        <topology evidence="1">Multi-pass membrane protein</topology>
    </subcellularLocation>
</comment>
<evidence type="ECO:0000256" key="7">
    <source>
        <dbReference type="ARBA" id="ARBA00023136"/>
    </source>
</evidence>
<dbReference type="PANTHER" id="PTHR42643">
    <property type="entry name" value="IONOTROPIC RECEPTOR 20A-RELATED"/>
    <property type="match status" value="1"/>
</dbReference>
<feature type="transmembrane region" description="Helical" evidence="12">
    <location>
        <begin position="366"/>
        <end position="392"/>
    </location>
</feature>
<accession>A0A8J2L1T2</accession>
<feature type="signal peptide" evidence="13">
    <location>
        <begin position="1"/>
        <end position="28"/>
    </location>
</feature>
<dbReference type="Proteomes" id="UP000708208">
    <property type="component" value="Unassembled WGS sequence"/>
</dbReference>
<dbReference type="OrthoDB" id="5984008at2759"/>
<evidence type="ECO:0000256" key="4">
    <source>
        <dbReference type="ARBA" id="ARBA00022692"/>
    </source>
</evidence>
<reference evidence="15" key="1">
    <citation type="submission" date="2021-06" db="EMBL/GenBank/DDBJ databases">
        <authorList>
            <person name="Hodson N. C."/>
            <person name="Mongue J. A."/>
            <person name="Jaron S. K."/>
        </authorList>
    </citation>
    <scope>NUCLEOTIDE SEQUENCE</scope>
</reference>
<dbReference type="GO" id="GO:0015276">
    <property type="term" value="F:ligand-gated monoatomic ion channel activity"/>
    <property type="evidence" value="ECO:0007669"/>
    <property type="project" value="InterPro"/>
</dbReference>
<evidence type="ECO:0000256" key="2">
    <source>
        <dbReference type="ARBA" id="ARBA00022448"/>
    </source>
</evidence>
<dbReference type="AlphaFoldDB" id="A0A8J2L1T2"/>
<organism evidence="15 16">
    <name type="scientific">Allacma fusca</name>
    <dbReference type="NCBI Taxonomy" id="39272"/>
    <lineage>
        <taxon>Eukaryota</taxon>
        <taxon>Metazoa</taxon>
        <taxon>Ecdysozoa</taxon>
        <taxon>Arthropoda</taxon>
        <taxon>Hexapoda</taxon>
        <taxon>Collembola</taxon>
        <taxon>Symphypleona</taxon>
        <taxon>Sminthuridae</taxon>
        <taxon>Allacma</taxon>
    </lineage>
</organism>
<keyword evidence="2" id="KW-0813">Transport</keyword>
<keyword evidence="8" id="KW-0675">Receptor</keyword>
<comment type="caution">
    <text evidence="15">The sequence shown here is derived from an EMBL/GenBank/DDBJ whole genome shotgun (WGS) entry which is preliminary data.</text>
</comment>
<sequence>MVATVLPAFVMFLLWLSVLFINVPLGSAQTQLSSVYQLLKVNPTCASEEKLFKFFYQFVLQEFYDANVNLIYDSTDILCEHVRERLHRDVGKVTSATVTIYNPEEVDVTEGKKEMIGKHFHRFTTWIELNIVIFFDGNHANNTLESLIVLHDFQRQNSFNIFWQRENRNDDFLQISALDRLKYKIEVITNKVTKKDIDVDIMSRCFYCDSGSPLNKYISNVQIDMHGALVCPTKAELFQDYTKNFYGKVFQVALARGIPSMMGYRRLKNGRIETNGGFQTQLFHMVQRKLNFQYNVTLEKSFGVEGPDGIFSGMVGAVQTGRADLGVGAAATLGRHRVVHYLTPNTFHLVTFITANPQPRPEWETIFLAFTIHLWFSFICVAVFLVYPTFVLASTFTQKDPQDFLTILINGVGYIYRAIFDQRWNRDKALKYYSIRLLSVFWLIGVLILGTEFKCNLMKLTVSPPLEQLPRSFNQLANSDYSIITHYAGGSLDRIVRTTHSATFDKITQKMKTEMSITKCLEETLKGRTACITYEDDAIIEGQKNFSDPFGHLFIHKAPISAFNFYASIILPREAVYIESMESTVSQIVDMGITKRFHDEQYDTSKMKGRRWAKRRKNQIPVYFDCYHHYEKLTVYHFMGTFLILFLGFTTAVGSWLVERRGNNEVVVINRRHRRVSVCEEE</sequence>
<keyword evidence="16" id="KW-1185">Reference proteome</keyword>
<evidence type="ECO:0000256" key="1">
    <source>
        <dbReference type="ARBA" id="ARBA00004651"/>
    </source>
</evidence>
<keyword evidence="3" id="KW-1003">Cell membrane</keyword>
<evidence type="ECO:0000256" key="12">
    <source>
        <dbReference type="SAM" id="Phobius"/>
    </source>
</evidence>
<evidence type="ECO:0000256" key="6">
    <source>
        <dbReference type="ARBA" id="ARBA00023065"/>
    </source>
</evidence>
<keyword evidence="5 12" id="KW-1133">Transmembrane helix</keyword>
<feature type="chain" id="PRO_5035150191" description="Ionotropic glutamate receptor L-glutamate and glycine-binding domain-containing protein" evidence="13">
    <location>
        <begin position="29"/>
        <end position="682"/>
    </location>
</feature>
<evidence type="ECO:0000256" key="9">
    <source>
        <dbReference type="ARBA" id="ARBA00023180"/>
    </source>
</evidence>
<evidence type="ECO:0000313" key="16">
    <source>
        <dbReference type="Proteomes" id="UP000708208"/>
    </source>
</evidence>
<name>A0A8J2L1T2_9HEXA</name>
<evidence type="ECO:0000259" key="14">
    <source>
        <dbReference type="Pfam" id="PF10613"/>
    </source>
</evidence>
<evidence type="ECO:0000256" key="11">
    <source>
        <dbReference type="ARBA" id="ARBA00023303"/>
    </source>
</evidence>
<keyword evidence="13" id="KW-0732">Signal</keyword>
<feature type="transmembrane region" description="Helical" evidence="12">
    <location>
        <begin position="432"/>
        <end position="450"/>
    </location>
</feature>
<protein>
    <recommendedName>
        <fullName evidence="14">Ionotropic glutamate receptor L-glutamate and glycine-binding domain-containing protein</fullName>
    </recommendedName>
</protein>